<feature type="compositionally biased region" description="Polar residues" evidence="1">
    <location>
        <begin position="239"/>
        <end position="251"/>
    </location>
</feature>
<name>A0A8J3BZ41_9ACTN</name>
<evidence type="ECO:0000256" key="1">
    <source>
        <dbReference type="SAM" id="MobiDB-lite"/>
    </source>
</evidence>
<feature type="region of interest" description="Disordered" evidence="1">
    <location>
        <begin position="234"/>
        <end position="263"/>
    </location>
</feature>
<reference evidence="3" key="2">
    <citation type="submission" date="2020-09" db="EMBL/GenBank/DDBJ databases">
        <authorList>
            <person name="Sun Q."/>
            <person name="Zhou Y."/>
        </authorList>
    </citation>
    <scope>NUCLEOTIDE SEQUENCE</scope>
    <source>
        <strain evidence="3">CGMCC 4.7299</strain>
    </source>
</reference>
<evidence type="ECO:0000313" key="4">
    <source>
        <dbReference type="Proteomes" id="UP000656042"/>
    </source>
</evidence>
<gene>
    <name evidence="3" type="ORF">GCM10012284_27420</name>
</gene>
<feature type="domain" description="AbiEi antitoxin C-terminal" evidence="2">
    <location>
        <begin position="42"/>
        <end position="142"/>
    </location>
</feature>
<comment type="caution">
    <text evidence="3">The sequence shown here is derived from an EMBL/GenBank/DDBJ whole genome shotgun (WGS) entry which is preliminary data.</text>
</comment>
<dbReference type="EMBL" id="BMMX01000010">
    <property type="protein sequence ID" value="GGK92082.1"/>
    <property type="molecule type" value="Genomic_DNA"/>
</dbReference>
<evidence type="ECO:0000259" key="2">
    <source>
        <dbReference type="Pfam" id="PF09407"/>
    </source>
</evidence>
<dbReference type="InterPro" id="IPR018547">
    <property type="entry name" value="AbiEi_C"/>
</dbReference>
<accession>A0A8J3BZ41</accession>
<keyword evidence="4" id="KW-1185">Reference proteome</keyword>
<protein>
    <recommendedName>
        <fullName evidence="2">AbiEi antitoxin C-terminal domain-containing protein</fullName>
    </recommendedName>
</protein>
<proteinExistence type="predicted"/>
<dbReference type="AlphaFoldDB" id="A0A8J3BZ41"/>
<reference evidence="3" key="1">
    <citation type="journal article" date="2014" name="Int. J. Syst. Evol. Microbiol.">
        <title>Complete genome sequence of Corynebacterium casei LMG S-19264T (=DSM 44701T), isolated from a smear-ripened cheese.</title>
        <authorList>
            <consortium name="US DOE Joint Genome Institute (JGI-PGF)"/>
            <person name="Walter F."/>
            <person name="Albersmeier A."/>
            <person name="Kalinowski J."/>
            <person name="Ruckert C."/>
        </authorList>
    </citation>
    <scope>NUCLEOTIDE SEQUENCE</scope>
    <source>
        <strain evidence="3">CGMCC 4.7299</strain>
    </source>
</reference>
<dbReference type="Pfam" id="PF09407">
    <property type="entry name" value="AbiEi_1"/>
    <property type="match status" value="1"/>
</dbReference>
<organism evidence="3 4">
    <name type="scientific">Mangrovihabitans endophyticus</name>
    <dbReference type="NCBI Taxonomy" id="1751298"/>
    <lineage>
        <taxon>Bacteria</taxon>
        <taxon>Bacillati</taxon>
        <taxon>Actinomycetota</taxon>
        <taxon>Actinomycetes</taxon>
        <taxon>Micromonosporales</taxon>
        <taxon>Micromonosporaceae</taxon>
        <taxon>Mangrovihabitans</taxon>
    </lineage>
</organism>
<dbReference type="RefSeq" id="WP_229715815.1">
    <property type="nucleotide sequence ID" value="NZ_BMMX01000010.1"/>
</dbReference>
<evidence type="ECO:0000313" key="3">
    <source>
        <dbReference type="EMBL" id="GGK92082.1"/>
    </source>
</evidence>
<sequence length="263" mass="29448">MLRGASWRRLFPDVYVHRDAELDHTMWCRAVVLTLPDGAALGGVSAALLWGVDLLPGNSMTVSVVMPRRRRLRADPRIVPHYTVLAERDVTHVAGMPVTTPERTLFDLARRNSRAEAVVAVDAMLHQRLVTIETLEARARMRRHWPGLAQLREAVRLAEPLAESPMETRLRLLLHDAGLPAMTAQHVVRDPSRRLIARVDLALPERLLRCTADDVLRHPARTVRLVADTITELRRLQPGQRTPARTPSTASAEPVSGRSAAYR</sequence>
<dbReference type="Proteomes" id="UP000656042">
    <property type="component" value="Unassembled WGS sequence"/>
</dbReference>